<proteinExistence type="predicted"/>
<dbReference type="Proteomes" id="UP000835052">
    <property type="component" value="Unassembled WGS sequence"/>
</dbReference>
<evidence type="ECO:0000313" key="3">
    <source>
        <dbReference type="Proteomes" id="UP000835052"/>
    </source>
</evidence>
<dbReference type="AlphaFoldDB" id="A0A8S1GUR0"/>
<feature type="region of interest" description="Disordered" evidence="1">
    <location>
        <begin position="228"/>
        <end position="249"/>
    </location>
</feature>
<sequence>MEESETGTELNNYPTDNCPVHSEEQWEQCRPSFQGVEYKYSVEPRISISQTALLQLHKMFRRLAVFLLVVANCLCVSDSFDKKLNEAREKGTITFPHFVMLDMYKTVEDMNSKVDKILAYTKICAGADAPSIFDILSGGSSSGFGRVRGGTSLSKEQNALLLSILQGASSNGFGSAFSTLVGQQTAPITFSLDNGYRTPLSPITPIGPISPPTFTYVAQQPQVVSTGSAGGSYVQPPQGYATAPGAGKK</sequence>
<keyword evidence="3" id="KW-1185">Reference proteome</keyword>
<gene>
    <name evidence="2" type="ORF">CAUJ_LOCUS2441</name>
</gene>
<accession>A0A8S1GUR0</accession>
<evidence type="ECO:0000256" key="1">
    <source>
        <dbReference type="SAM" id="MobiDB-lite"/>
    </source>
</evidence>
<organism evidence="2 3">
    <name type="scientific">Caenorhabditis auriculariae</name>
    <dbReference type="NCBI Taxonomy" id="2777116"/>
    <lineage>
        <taxon>Eukaryota</taxon>
        <taxon>Metazoa</taxon>
        <taxon>Ecdysozoa</taxon>
        <taxon>Nematoda</taxon>
        <taxon>Chromadorea</taxon>
        <taxon>Rhabditida</taxon>
        <taxon>Rhabditina</taxon>
        <taxon>Rhabditomorpha</taxon>
        <taxon>Rhabditoidea</taxon>
        <taxon>Rhabditidae</taxon>
        <taxon>Peloderinae</taxon>
        <taxon>Caenorhabditis</taxon>
    </lineage>
</organism>
<evidence type="ECO:0000313" key="2">
    <source>
        <dbReference type="EMBL" id="CAD6186522.1"/>
    </source>
</evidence>
<name>A0A8S1GUR0_9PELO</name>
<reference evidence="2" key="1">
    <citation type="submission" date="2020-10" db="EMBL/GenBank/DDBJ databases">
        <authorList>
            <person name="Kikuchi T."/>
        </authorList>
    </citation>
    <scope>NUCLEOTIDE SEQUENCE</scope>
    <source>
        <strain evidence="2">NKZ352</strain>
    </source>
</reference>
<protein>
    <submittedName>
        <fullName evidence="2">Uncharacterized protein</fullName>
    </submittedName>
</protein>
<dbReference type="EMBL" id="CAJGYM010000004">
    <property type="protein sequence ID" value="CAD6186522.1"/>
    <property type="molecule type" value="Genomic_DNA"/>
</dbReference>
<comment type="caution">
    <text evidence="2">The sequence shown here is derived from an EMBL/GenBank/DDBJ whole genome shotgun (WGS) entry which is preliminary data.</text>
</comment>